<dbReference type="NCBIfam" id="TIGR01988">
    <property type="entry name" value="Ubi-OHases"/>
    <property type="match status" value="1"/>
</dbReference>
<reference evidence="9 10" key="1">
    <citation type="submission" date="2020-08" db="EMBL/GenBank/DDBJ databases">
        <title>Genomic Encyclopedia of Type Strains, Phase IV (KMG-IV): sequencing the most valuable type-strain genomes for metagenomic binning, comparative biology and taxonomic classification.</title>
        <authorList>
            <person name="Goeker M."/>
        </authorList>
    </citation>
    <scope>NUCLEOTIDE SEQUENCE [LARGE SCALE GENOMIC DNA]</scope>
    <source>
        <strain evidence="9 10">DSM 103737</strain>
    </source>
</reference>
<accession>A0A840C0Q9</accession>
<proteinExistence type="inferred from homology"/>
<dbReference type="InterPro" id="IPR002938">
    <property type="entry name" value="FAD-bd"/>
</dbReference>
<dbReference type="EMBL" id="JACIEN010000001">
    <property type="protein sequence ID" value="MBB4016087.1"/>
    <property type="molecule type" value="Genomic_DNA"/>
</dbReference>
<protein>
    <submittedName>
        <fullName evidence="9">2-octaprenyl-6-methoxyphenol hydroxylase</fullName>
        <ecNumber evidence="9">1.14.13.-</ecNumber>
    </submittedName>
</protein>
<keyword evidence="4" id="KW-0285">Flavoprotein</keyword>
<evidence type="ECO:0000256" key="2">
    <source>
        <dbReference type="ARBA" id="ARBA00004749"/>
    </source>
</evidence>
<comment type="similarity">
    <text evidence="3">Belongs to the UbiH/COQ6 family.</text>
</comment>
<evidence type="ECO:0000256" key="6">
    <source>
        <dbReference type="ARBA" id="ARBA00023002"/>
    </source>
</evidence>
<dbReference type="GO" id="GO:0016705">
    <property type="term" value="F:oxidoreductase activity, acting on paired donors, with incorporation or reduction of molecular oxygen"/>
    <property type="evidence" value="ECO:0007669"/>
    <property type="project" value="InterPro"/>
</dbReference>
<dbReference type="AlphaFoldDB" id="A0A840C0Q9"/>
<keyword evidence="6 9" id="KW-0560">Oxidoreductase</keyword>
<dbReference type="SUPFAM" id="SSF51905">
    <property type="entry name" value="FAD/NAD(P)-binding domain"/>
    <property type="match status" value="1"/>
</dbReference>
<evidence type="ECO:0000313" key="9">
    <source>
        <dbReference type="EMBL" id="MBB4016087.1"/>
    </source>
</evidence>
<keyword evidence="10" id="KW-1185">Reference proteome</keyword>
<dbReference type="InterPro" id="IPR036188">
    <property type="entry name" value="FAD/NAD-bd_sf"/>
</dbReference>
<gene>
    <name evidence="9" type="ORF">GGR16_001093</name>
</gene>
<evidence type="ECO:0000256" key="1">
    <source>
        <dbReference type="ARBA" id="ARBA00001974"/>
    </source>
</evidence>
<comment type="cofactor">
    <cofactor evidence="1">
        <name>FAD</name>
        <dbReference type="ChEBI" id="CHEBI:57692"/>
    </cofactor>
</comment>
<dbReference type="EC" id="1.14.13.-" evidence="9"/>
<name>A0A840C0Q9_9HYPH</name>
<feature type="domain" description="FAD-binding" evidence="8">
    <location>
        <begin position="10"/>
        <end position="318"/>
    </location>
</feature>
<sequence length="411" mass="43556">MAKRKAPAADADVIVVGPGPAGLALAIALAQEGLRTTLVGEVRTARDGRTVALLDASIRLLDAIGAWHGLQMQAAPMAHMRLVDATDNLFRPPPVTFNAGEIGLDAFGYNIENATLVAGLAALADNTRGLARVAASATAFTAGADFAEVSLDDGRILRAPLVVAADGRNSRMRADAGIDIREWSYPQTALTAILAHSRDHRDTSTEFHTRSGPFTLVPLPGLRSSLVWVCSPEQAETLAARDDEGFALAVERQARSMLGRMRVEGGRGRVPMSGLSVARFTADRIAVAGEAAHVFPPIGAQGLNLGMRDVANLRDAVVDARTRGLDIGSPEALGAYERGRRLDVRLRTTGVDALNRTLLAHFLPADLLRGAGLIALDLIGPLRRFVMREGLAPHARLPRLMSRAGAADPLL</sequence>
<keyword evidence="5" id="KW-0274">FAD</keyword>
<evidence type="ECO:0000259" key="8">
    <source>
        <dbReference type="Pfam" id="PF01494"/>
    </source>
</evidence>
<dbReference type="Proteomes" id="UP000577362">
    <property type="component" value="Unassembled WGS sequence"/>
</dbReference>
<evidence type="ECO:0000313" key="10">
    <source>
        <dbReference type="Proteomes" id="UP000577362"/>
    </source>
</evidence>
<evidence type="ECO:0000256" key="5">
    <source>
        <dbReference type="ARBA" id="ARBA00022827"/>
    </source>
</evidence>
<evidence type="ECO:0000256" key="3">
    <source>
        <dbReference type="ARBA" id="ARBA00005349"/>
    </source>
</evidence>
<dbReference type="PANTHER" id="PTHR43876">
    <property type="entry name" value="UBIQUINONE BIOSYNTHESIS MONOOXYGENASE COQ6, MITOCHONDRIAL"/>
    <property type="match status" value="1"/>
</dbReference>
<evidence type="ECO:0000256" key="4">
    <source>
        <dbReference type="ARBA" id="ARBA00022630"/>
    </source>
</evidence>
<keyword evidence="7" id="KW-0503">Monooxygenase</keyword>
<dbReference type="GO" id="GO:0071949">
    <property type="term" value="F:FAD binding"/>
    <property type="evidence" value="ECO:0007669"/>
    <property type="project" value="InterPro"/>
</dbReference>
<dbReference type="Pfam" id="PF01494">
    <property type="entry name" value="FAD_binding_3"/>
    <property type="match status" value="1"/>
</dbReference>
<dbReference type="GO" id="GO:0004497">
    <property type="term" value="F:monooxygenase activity"/>
    <property type="evidence" value="ECO:0007669"/>
    <property type="project" value="UniProtKB-KW"/>
</dbReference>
<dbReference type="PANTHER" id="PTHR43876:SF7">
    <property type="entry name" value="UBIQUINONE BIOSYNTHESIS MONOOXYGENASE COQ6, MITOCHONDRIAL"/>
    <property type="match status" value="1"/>
</dbReference>
<organism evidence="9 10">
    <name type="scientific">Chelatococcus caeni</name>
    <dbReference type="NCBI Taxonomy" id="1348468"/>
    <lineage>
        <taxon>Bacteria</taxon>
        <taxon>Pseudomonadati</taxon>
        <taxon>Pseudomonadota</taxon>
        <taxon>Alphaproteobacteria</taxon>
        <taxon>Hyphomicrobiales</taxon>
        <taxon>Chelatococcaceae</taxon>
        <taxon>Chelatococcus</taxon>
    </lineage>
</organism>
<dbReference type="GO" id="GO:0006744">
    <property type="term" value="P:ubiquinone biosynthetic process"/>
    <property type="evidence" value="ECO:0007669"/>
    <property type="project" value="UniProtKB-UniPathway"/>
</dbReference>
<dbReference type="InterPro" id="IPR010971">
    <property type="entry name" value="UbiH/COQ6"/>
</dbReference>
<dbReference type="RefSeq" id="WP_183315920.1">
    <property type="nucleotide sequence ID" value="NZ_JACIEN010000001.1"/>
</dbReference>
<dbReference type="Gene3D" id="3.50.50.60">
    <property type="entry name" value="FAD/NAD(P)-binding domain"/>
    <property type="match status" value="2"/>
</dbReference>
<dbReference type="UniPathway" id="UPA00232"/>
<dbReference type="PRINTS" id="PR00420">
    <property type="entry name" value="RNGMNOXGNASE"/>
</dbReference>
<comment type="pathway">
    <text evidence="2">Cofactor biosynthesis; ubiquinone biosynthesis.</text>
</comment>
<comment type="caution">
    <text evidence="9">The sequence shown here is derived from an EMBL/GenBank/DDBJ whole genome shotgun (WGS) entry which is preliminary data.</text>
</comment>
<dbReference type="InterPro" id="IPR051205">
    <property type="entry name" value="UbiH/COQ6_monooxygenase"/>
</dbReference>
<dbReference type="NCBIfam" id="NF005691">
    <property type="entry name" value="PRK07494.1"/>
    <property type="match status" value="1"/>
</dbReference>
<evidence type="ECO:0000256" key="7">
    <source>
        <dbReference type="ARBA" id="ARBA00023033"/>
    </source>
</evidence>